<dbReference type="AlphaFoldDB" id="A0A183ARD2"/>
<gene>
    <name evidence="1" type="ORF">ECPE_LOCUS9517</name>
</gene>
<proteinExistence type="predicted"/>
<accession>A0A183ARD2</accession>
<dbReference type="OrthoDB" id="187738at2759"/>
<dbReference type="WBParaSite" id="ECPE_0000954701-mRNA-1">
    <property type="protein sequence ID" value="ECPE_0000954701-mRNA-1"/>
    <property type="gene ID" value="ECPE_0000954701"/>
</dbReference>
<dbReference type="EMBL" id="UZAN01047546">
    <property type="protein sequence ID" value="VDP85518.1"/>
    <property type="molecule type" value="Genomic_DNA"/>
</dbReference>
<protein>
    <submittedName>
        <fullName evidence="3">Inorganic diphosphatase</fullName>
    </submittedName>
</protein>
<name>A0A183ARD2_9TREM</name>
<reference evidence="3" key="1">
    <citation type="submission" date="2016-06" db="UniProtKB">
        <authorList>
            <consortium name="WormBaseParasite"/>
        </authorList>
    </citation>
    <scope>IDENTIFICATION</scope>
</reference>
<keyword evidence="2" id="KW-1185">Reference proteome</keyword>
<evidence type="ECO:0000313" key="3">
    <source>
        <dbReference type="WBParaSite" id="ECPE_0000954701-mRNA-1"/>
    </source>
</evidence>
<dbReference type="Proteomes" id="UP000272942">
    <property type="component" value="Unassembled WGS sequence"/>
</dbReference>
<sequence>MVPKDLGHKFIEHVCREYYEPRGIKNASEGLIFISNPGDPAGLMMMK</sequence>
<evidence type="ECO:0000313" key="1">
    <source>
        <dbReference type="EMBL" id="VDP85518.1"/>
    </source>
</evidence>
<organism evidence="3">
    <name type="scientific">Echinostoma caproni</name>
    <dbReference type="NCBI Taxonomy" id="27848"/>
    <lineage>
        <taxon>Eukaryota</taxon>
        <taxon>Metazoa</taxon>
        <taxon>Spiralia</taxon>
        <taxon>Lophotrochozoa</taxon>
        <taxon>Platyhelminthes</taxon>
        <taxon>Trematoda</taxon>
        <taxon>Digenea</taxon>
        <taxon>Plagiorchiida</taxon>
        <taxon>Echinostomata</taxon>
        <taxon>Echinostomatoidea</taxon>
        <taxon>Echinostomatidae</taxon>
        <taxon>Echinostoma</taxon>
    </lineage>
</organism>
<reference evidence="1 2" key="2">
    <citation type="submission" date="2018-11" db="EMBL/GenBank/DDBJ databases">
        <authorList>
            <consortium name="Pathogen Informatics"/>
        </authorList>
    </citation>
    <scope>NUCLEOTIDE SEQUENCE [LARGE SCALE GENOMIC DNA]</scope>
    <source>
        <strain evidence="1 2">Egypt</strain>
    </source>
</reference>
<evidence type="ECO:0000313" key="2">
    <source>
        <dbReference type="Proteomes" id="UP000272942"/>
    </source>
</evidence>